<name>A0A1W0A7U5_9STRA</name>
<sequence length="309" mass="33664">MFGLNDAMLNTSEDLWDVENILGSEPDWLEMEKDLLFLDTTSTLLPSPPSMNNMNTLHIQVDNLNFVPDSTMDQVFASEPCYSPEPKPKQRNSLDMLTLEPLPLDHLSFVAQPTKRKSIVKINPAPPQVPIQVKIENQFPPTVVPTKLISPKKCKQCITPGCTRRAQSNNRCKSHGGGARCTVPNCGKSSQGGGLCRAHGGGKKCKAPGCTKGTQRLGLCYLHGGIRRCTSPGCEKKDRGNGFCISHGGGRKCATPRCTRPARRGNLCQVHEELKLATPTPGVLLTLQCNTMNPDPIAFMGRAILQSPH</sequence>
<gene>
    <name evidence="2" type="ORF">THRCLA_01656</name>
</gene>
<proteinExistence type="predicted"/>
<feature type="domain" description="WRKY19-like zinc finger" evidence="1">
    <location>
        <begin position="202"/>
        <end position="225"/>
    </location>
</feature>
<evidence type="ECO:0000313" key="2">
    <source>
        <dbReference type="EMBL" id="OQS06298.1"/>
    </source>
</evidence>
<feature type="domain" description="WRKY19-like zinc finger" evidence="1">
    <location>
        <begin position="178"/>
        <end position="201"/>
    </location>
</feature>
<dbReference type="AlphaFoldDB" id="A0A1W0A7U5"/>
<dbReference type="Pfam" id="PF24906">
    <property type="entry name" value="Zf_WRKY19"/>
    <property type="match status" value="3"/>
</dbReference>
<dbReference type="OrthoDB" id="69635at2759"/>
<comment type="caution">
    <text evidence="2">The sequence shown here is derived from an EMBL/GenBank/DDBJ whole genome shotgun (WGS) entry which is preliminary data.</text>
</comment>
<evidence type="ECO:0000313" key="3">
    <source>
        <dbReference type="Proteomes" id="UP000243217"/>
    </source>
</evidence>
<evidence type="ECO:0000259" key="1">
    <source>
        <dbReference type="Pfam" id="PF24906"/>
    </source>
</evidence>
<reference evidence="2 3" key="1">
    <citation type="journal article" date="2014" name="Genome Biol. Evol.">
        <title>The secreted proteins of Achlya hypogyna and Thraustotheca clavata identify the ancestral oomycete secretome and reveal gene acquisitions by horizontal gene transfer.</title>
        <authorList>
            <person name="Misner I."/>
            <person name="Blouin N."/>
            <person name="Leonard G."/>
            <person name="Richards T.A."/>
            <person name="Lane C.E."/>
        </authorList>
    </citation>
    <scope>NUCLEOTIDE SEQUENCE [LARGE SCALE GENOMIC DNA]</scope>
    <source>
        <strain evidence="2 3">ATCC 34112</strain>
    </source>
</reference>
<dbReference type="PANTHER" id="PTHR31827:SF1">
    <property type="entry name" value="EMB|CAB89363.1"/>
    <property type="match status" value="1"/>
</dbReference>
<protein>
    <recommendedName>
        <fullName evidence="1">WRKY19-like zinc finger domain-containing protein</fullName>
    </recommendedName>
</protein>
<dbReference type="InterPro" id="IPR056866">
    <property type="entry name" value="Znf_WRKY19"/>
</dbReference>
<dbReference type="PANTHER" id="PTHR31827">
    <property type="entry name" value="EMB|CAB89363.1"/>
    <property type="match status" value="1"/>
</dbReference>
<dbReference type="EMBL" id="JNBS01000359">
    <property type="protein sequence ID" value="OQS06298.1"/>
    <property type="molecule type" value="Genomic_DNA"/>
</dbReference>
<dbReference type="STRING" id="74557.A0A1W0A7U5"/>
<feature type="domain" description="WRKY19-like zinc finger" evidence="1">
    <location>
        <begin position="227"/>
        <end position="249"/>
    </location>
</feature>
<dbReference type="Proteomes" id="UP000243217">
    <property type="component" value="Unassembled WGS sequence"/>
</dbReference>
<accession>A0A1W0A7U5</accession>
<organism evidence="2 3">
    <name type="scientific">Thraustotheca clavata</name>
    <dbReference type="NCBI Taxonomy" id="74557"/>
    <lineage>
        <taxon>Eukaryota</taxon>
        <taxon>Sar</taxon>
        <taxon>Stramenopiles</taxon>
        <taxon>Oomycota</taxon>
        <taxon>Saprolegniomycetes</taxon>
        <taxon>Saprolegniales</taxon>
        <taxon>Achlyaceae</taxon>
        <taxon>Thraustotheca</taxon>
    </lineage>
</organism>
<keyword evidence="3" id="KW-1185">Reference proteome</keyword>